<protein>
    <recommendedName>
        <fullName evidence="1">DUF659 domain-containing protein</fullName>
    </recommendedName>
</protein>
<dbReference type="Proteomes" id="UP000015105">
    <property type="component" value="Chromosome 4D"/>
</dbReference>
<dbReference type="EnsemblPlants" id="AET4Gv20367500.1">
    <property type="protein sequence ID" value="AET4Gv20367500.1"/>
    <property type="gene ID" value="AET4Gv20367500"/>
</dbReference>
<dbReference type="Gramene" id="AET4Gv20367500.2">
    <property type="protein sequence ID" value="AET4Gv20367500.2"/>
    <property type="gene ID" value="AET4Gv20367500"/>
</dbReference>
<sequence>MSAISHTSEVIFELVDEAIEEVGPEHVVQVVTDNASNNMGAKKMLLEKRPNMFWSSCAMHTINLMFQGIGNLPRFRKVYEKTNHSLSLSMGKHGPWTT</sequence>
<evidence type="ECO:0000313" key="2">
    <source>
        <dbReference type="EnsemblPlants" id="AET4Gv20367500.1"/>
    </source>
</evidence>
<dbReference type="SUPFAM" id="SSF53098">
    <property type="entry name" value="Ribonuclease H-like"/>
    <property type="match status" value="1"/>
</dbReference>
<reference evidence="2" key="4">
    <citation type="submission" date="2019-03" db="UniProtKB">
        <authorList>
            <consortium name="EnsemblPlants"/>
        </authorList>
    </citation>
    <scope>IDENTIFICATION</scope>
</reference>
<dbReference type="PANTHER" id="PTHR32166:SF74">
    <property type="entry name" value="OS05G0256350 PROTEIN"/>
    <property type="match status" value="1"/>
</dbReference>
<reference evidence="3" key="1">
    <citation type="journal article" date="2014" name="Science">
        <title>Ancient hybridizations among the ancestral genomes of bread wheat.</title>
        <authorList>
            <consortium name="International Wheat Genome Sequencing Consortium,"/>
            <person name="Marcussen T."/>
            <person name="Sandve S.R."/>
            <person name="Heier L."/>
            <person name="Spannagl M."/>
            <person name="Pfeifer M."/>
            <person name="Jakobsen K.S."/>
            <person name="Wulff B.B."/>
            <person name="Steuernagel B."/>
            <person name="Mayer K.F."/>
            <person name="Olsen O.A."/>
        </authorList>
    </citation>
    <scope>NUCLEOTIDE SEQUENCE [LARGE SCALE GENOMIC DNA]</scope>
    <source>
        <strain evidence="3">cv. AL8/78</strain>
    </source>
</reference>
<keyword evidence="3" id="KW-1185">Reference proteome</keyword>
<accession>A0A453HYZ3</accession>
<dbReference type="InterPro" id="IPR012337">
    <property type="entry name" value="RNaseH-like_sf"/>
</dbReference>
<dbReference type="EnsemblPlants" id="AET4Gv20367500.2">
    <property type="protein sequence ID" value="AET4Gv20367500.2"/>
    <property type="gene ID" value="AET4Gv20367500"/>
</dbReference>
<evidence type="ECO:0000259" key="1">
    <source>
        <dbReference type="Pfam" id="PF04937"/>
    </source>
</evidence>
<reference evidence="3" key="2">
    <citation type="journal article" date="2017" name="Nat. Plants">
        <title>The Aegilops tauschii genome reveals multiple impacts of transposons.</title>
        <authorList>
            <person name="Zhao G."/>
            <person name="Zou C."/>
            <person name="Li K."/>
            <person name="Wang K."/>
            <person name="Li T."/>
            <person name="Gao L."/>
            <person name="Zhang X."/>
            <person name="Wang H."/>
            <person name="Yang Z."/>
            <person name="Liu X."/>
            <person name="Jiang W."/>
            <person name="Mao L."/>
            <person name="Kong X."/>
            <person name="Jiao Y."/>
            <person name="Jia J."/>
        </authorList>
    </citation>
    <scope>NUCLEOTIDE SEQUENCE [LARGE SCALE GENOMIC DNA]</scope>
    <source>
        <strain evidence="3">cv. AL8/78</strain>
    </source>
</reference>
<reference evidence="2" key="3">
    <citation type="journal article" date="2017" name="Nature">
        <title>Genome sequence of the progenitor of the wheat D genome Aegilops tauschii.</title>
        <authorList>
            <person name="Luo M.C."/>
            <person name="Gu Y.Q."/>
            <person name="Puiu D."/>
            <person name="Wang H."/>
            <person name="Twardziok S.O."/>
            <person name="Deal K.R."/>
            <person name="Huo N."/>
            <person name="Zhu T."/>
            <person name="Wang L."/>
            <person name="Wang Y."/>
            <person name="McGuire P.E."/>
            <person name="Liu S."/>
            <person name="Long H."/>
            <person name="Ramasamy R.K."/>
            <person name="Rodriguez J.C."/>
            <person name="Van S.L."/>
            <person name="Yuan L."/>
            <person name="Wang Z."/>
            <person name="Xia Z."/>
            <person name="Xiao L."/>
            <person name="Anderson O.D."/>
            <person name="Ouyang S."/>
            <person name="Liang Y."/>
            <person name="Zimin A.V."/>
            <person name="Pertea G."/>
            <person name="Qi P."/>
            <person name="Bennetzen J.L."/>
            <person name="Dai X."/>
            <person name="Dawson M.W."/>
            <person name="Muller H.G."/>
            <person name="Kugler K."/>
            <person name="Rivarola-Duarte L."/>
            <person name="Spannagl M."/>
            <person name="Mayer K.F.X."/>
            <person name="Lu F.H."/>
            <person name="Bevan M.W."/>
            <person name="Leroy P."/>
            <person name="Li P."/>
            <person name="You F.M."/>
            <person name="Sun Q."/>
            <person name="Liu Z."/>
            <person name="Lyons E."/>
            <person name="Wicker T."/>
            <person name="Salzberg S.L."/>
            <person name="Devos K.M."/>
            <person name="Dvorak J."/>
        </authorList>
    </citation>
    <scope>NUCLEOTIDE SEQUENCE [LARGE SCALE GENOMIC DNA]</scope>
    <source>
        <strain evidence="2">cv. AL8/78</strain>
    </source>
</reference>
<organism evidence="2 3">
    <name type="scientific">Aegilops tauschii subsp. strangulata</name>
    <name type="common">Goatgrass</name>
    <dbReference type="NCBI Taxonomy" id="200361"/>
    <lineage>
        <taxon>Eukaryota</taxon>
        <taxon>Viridiplantae</taxon>
        <taxon>Streptophyta</taxon>
        <taxon>Embryophyta</taxon>
        <taxon>Tracheophyta</taxon>
        <taxon>Spermatophyta</taxon>
        <taxon>Magnoliopsida</taxon>
        <taxon>Liliopsida</taxon>
        <taxon>Poales</taxon>
        <taxon>Poaceae</taxon>
        <taxon>BOP clade</taxon>
        <taxon>Pooideae</taxon>
        <taxon>Triticodae</taxon>
        <taxon>Triticeae</taxon>
        <taxon>Triticinae</taxon>
        <taxon>Aegilops</taxon>
    </lineage>
</organism>
<dbReference type="PANTHER" id="PTHR32166">
    <property type="entry name" value="OSJNBA0013A04.12 PROTEIN"/>
    <property type="match status" value="1"/>
</dbReference>
<dbReference type="AlphaFoldDB" id="A0A453HYZ3"/>
<name>A0A453HYZ3_AEGTS</name>
<evidence type="ECO:0000313" key="3">
    <source>
        <dbReference type="Proteomes" id="UP000015105"/>
    </source>
</evidence>
<dbReference type="Gramene" id="AET4Gv20367500.1">
    <property type="protein sequence ID" value="AET4Gv20367500.1"/>
    <property type="gene ID" value="AET4Gv20367500"/>
</dbReference>
<feature type="domain" description="DUF659" evidence="1">
    <location>
        <begin position="2"/>
        <end position="82"/>
    </location>
</feature>
<proteinExistence type="predicted"/>
<dbReference type="Pfam" id="PF04937">
    <property type="entry name" value="DUF659"/>
    <property type="match status" value="1"/>
</dbReference>
<dbReference type="STRING" id="200361.A0A453HYZ3"/>
<dbReference type="InterPro" id="IPR007021">
    <property type="entry name" value="DUF659"/>
</dbReference>
<reference evidence="2" key="5">
    <citation type="journal article" date="2021" name="G3 (Bethesda)">
        <title>Aegilops tauschii genome assembly Aet v5.0 features greater sequence contiguity and improved annotation.</title>
        <authorList>
            <person name="Wang L."/>
            <person name="Zhu T."/>
            <person name="Rodriguez J.C."/>
            <person name="Deal K.R."/>
            <person name="Dubcovsky J."/>
            <person name="McGuire P.E."/>
            <person name="Lux T."/>
            <person name="Spannagl M."/>
            <person name="Mayer K.F.X."/>
            <person name="Baldrich P."/>
            <person name="Meyers B.C."/>
            <person name="Huo N."/>
            <person name="Gu Y.Q."/>
            <person name="Zhou H."/>
            <person name="Devos K.M."/>
            <person name="Bennetzen J.L."/>
            <person name="Unver T."/>
            <person name="Budak H."/>
            <person name="Gulick P.J."/>
            <person name="Galiba G."/>
            <person name="Kalapos B."/>
            <person name="Nelson D.R."/>
            <person name="Li P."/>
            <person name="You F.M."/>
            <person name="Luo M.C."/>
            <person name="Dvorak J."/>
        </authorList>
    </citation>
    <scope>NUCLEOTIDE SEQUENCE [LARGE SCALE GENOMIC DNA]</scope>
    <source>
        <strain evidence="2">cv. AL8/78</strain>
    </source>
</reference>